<dbReference type="Proteomes" id="UP000806528">
    <property type="component" value="Unassembled WGS sequence"/>
</dbReference>
<organism evidence="1 2">
    <name type="scientific">Nocardiopsis coralli</name>
    <dbReference type="NCBI Taxonomy" id="2772213"/>
    <lineage>
        <taxon>Bacteria</taxon>
        <taxon>Bacillati</taxon>
        <taxon>Actinomycetota</taxon>
        <taxon>Actinomycetes</taxon>
        <taxon>Streptosporangiales</taxon>
        <taxon>Nocardiopsidaceae</taxon>
        <taxon>Nocardiopsis</taxon>
    </lineage>
</organism>
<dbReference type="SUPFAM" id="SSF52540">
    <property type="entry name" value="P-loop containing nucleoside triphosphate hydrolases"/>
    <property type="match status" value="1"/>
</dbReference>
<accession>A0ABR9P9S8</accession>
<dbReference type="InterPro" id="IPR027417">
    <property type="entry name" value="P-loop_NTPase"/>
</dbReference>
<evidence type="ECO:0000313" key="1">
    <source>
        <dbReference type="EMBL" id="MBE3000597.1"/>
    </source>
</evidence>
<dbReference type="GO" id="GO:0016301">
    <property type="term" value="F:kinase activity"/>
    <property type="evidence" value="ECO:0007669"/>
    <property type="project" value="UniProtKB-KW"/>
</dbReference>
<reference evidence="1 2" key="1">
    <citation type="submission" date="2020-09" db="EMBL/GenBank/DDBJ databases">
        <title>Diversity and distribution of actinomycetes associated with coral in the coast of Hainan.</title>
        <authorList>
            <person name="Li F."/>
        </authorList>
    </citation>
    <scope>NUCLEOTIDE SEQUENCE [LARGE SCALE GENOMIC DNA]</scope>
    <source>
        <strain evidence="1 2">HNM0947</strain>
    </source>
</reference>
<dbReference type="EMBL" id="JADBGI010000016">
    <property type="protein sequence ID" value="MBE3000597.1"/>
    <property type="molecule type" value="Genomic_DNA"/>
</dbReference>
<keyword evidence="1" id="KW-0808">Transferase</keyword>
<keyword evidence="2" id="KW-1185">Reference proteome</keyword>
<dbReference type="RefSeq" id="WP_193123206.1">
    <property type="nucleotide sequence ID" value="NZ_JADBGI010000016.1"/>
</dbReference>
<proteinExistence type="predicted"/>
<evidence type="ECO:0000313" key="2">
    <source>
        <dbReference type="Proteomes" id="UP000806528"/>
    </source>
</evidence>
<protein>
    <submittedName>
        <fullName evidence="1">Kinase</fullName>
    </submittedName>
</protein>
<comment type="caution">
    <text evidence="1">The sequence shown here is derived from an EMBL/GenBank/DDBJ whole genome shotgun (WGS) entry which is preliminary data.</text>
</comment>
<keyword evidence="1" id="KW-0418">Kinase</keyword>
<dbReference type="Gene3D" id="3.40.50.300">
    <property type="entry name" value="P-loop containing nucleotide triphosphate hydrolases"/>
    <property type="match status" value="1"/>
</dbReference>
<dbReference type="Pfam" id="PF13671">
    <property type="entry name" value="AAA_33"/>
    <property type="match status" value="1"/>
</dbReference>
<gene>
    <name evidence="1" type="ORF">IDM40_18100</name>
</gene>
<name>A0ABR9P9S8_9ACTN</name>
<sequence length="175" mass="19476">MNAAEGSCLVVLRGNSASGKSTTAHALREAHGRGMALVEQDHLRRTLLWEKDRPGAANIGLIDLTVRHALAHGYHVVLEGILRADHYGAMLTSLARDHPGRTRAYYFDLPFDVTLERHSNKALAAEFGEPVLRRWWRHHDLVPGLGETTIDRHWTVEGAVARILHDCGLHALHDP</sequence>